<evidence type="ECO:0008006" key="3">
    <source>
        <dbReference type="Google" id="ProtNLM"/>
    </source>
</evidence>
<evidence type="ECO:0000313" key="2">
    <source>
        <dbReference type="Proteomes" id="UP000656732"/>
    </source>
</evidence>
<reference evidence="1" key="2">
    <citation type="submission" date="2020-09" db="EMBL/GenBank/DDBJ databases">
        <authorList>
            <person name="Sun Q."/>
            <person name="Ohkuma M."/>
        </authorList>
    </citation>
    <scope>NUCLEOTIDE SEQUENCE</scope>
    <source>
        <strain evidence="1">JCM 4403</strain>
    </source>
</reference>
<dbReference type="RefSeq" id="WP_189555707.1">
    <property type="nucleotide sequence ID" value="NZ_BMTE01000001.1"/>
</dbReference>
<comment type="caution">
    <text evidence="1">The sequence shown here is derived from an EMBL/GenBank/DDBJ whole genome shotgun (WGS) entry which is preliminary data.</text>
</comment>
<evidence type="ECO:0000313" key="1">
    <source>
        <dbReference type="EMBL" id="GGQ63163.1"/>
    </source>
</evidence>
<dbReference type="InterPro" id="IPR019270">
    <property type="entry name" value="DUF2283"/>
</dbReference>
<organism evidence="1 2">
    <name type="scientific">Streptomyces pilosus</name>
    <dbReference type="NCBI Taxonomy" id="28893"/>
    <lineage>
        <taxon>Bacteria</taxon>
        <taxon>Bacillati</taxon>
        <taxon>Actinomycetota</taxon>
        <taxon>Actinomycetes</taxon>
        <taxon>Kitasatosporales</taxon>
        <taxon>Streptomycetaceae</taxon>
        <taxon>Streptomyces</taxon>
    </lineage>
</organism>
<dbReference type="AlphaFoldDB" id="A0A918ESX2"/>
<keyword evidence="2" id="KW-1185">Reference proteome</keyword>
<proteinExistence type="predicted"/>
<dbReference type="EMBL" id="BMTU01000001">
    <property type="protein sequence ID" value="GGQ63163.1"/>
    <property type="molecule type" value="Genomic_DNA"/>
</dbReference>
<name>A0A918ESX2_9ACTN</name>
<gene>
    <name evidence="1" type="ORF">GCM10010280_06770</name>
</gene>
<reference evidence="1" key="1">
    <citation type="journal article" date="2014" name="Int. J. Syst. Evol. Microbiol.">
        <title>Complete genome sequence of Corynebacterium casei LMG S-19264T (=DSM 44701T), isolated from a smear-ripened cheese.</title>
        <authorList>
            <consortium name="US DOE Joint Genome Institute (JGI-PGF)"/>
            <person name="Walter F."/>
            <person name="Albersmeier A."/>
            <person name="Kalinowski J."/>
            <person name="Ruckert C."/>
        </authorList>
    </citation>
    <scope>NUCLEOTIDE SEQUENCE</scope>
    <source>
        <strain evidence="1">JCM 4403</strain>
    </source>
</reference>
<dbReference type="Proteomes" id="UP000656732">
    <property type="component" value="Unassembled WGS sequence"/>
</dbReference>
<protein>
    <recommendedName>
        <fullName evidence="3">DUF2283 domain-containing protein</fullName>
    </recommendedName>
</protein>
<sequence length="71" mass="7539">MHIAYDRENDTAYVSLLARIPDGAAVRQVPVEGIAEDAEVVLDLDEGGQLLGIEVTGARRVLPAELLGEAP</sequence>
<accession>A0A918ESX2</accession>
<dbReference type="Pfam" id="PF10049">
    <property type="entry name" value="DUF2283"/>
    <property type="match status" value="1"/>
</dbReference>